<evidence type="ECO:0000313" key="2">
    <source>
        <dbReference type="Proteomes" id="UP000663859"/>
    </source>
</evidence>
<name>A0A8J2BMH5_9BACT</name>
<organism evidence="1 2">
    <name type="scientific">Candidatus Methylacidithermus pantelleriae</name>
    <dbReference type="NCBI Taxonomy" id="2744239"/>
    <lineage>
        <taxon>Bacteria</taxon>
        <taxon>Pseudomonadati</taxon>
        <taxon>Verrucomicrobiota</taxon>
        <taxon>Methylacidiphilae</taxon>
        <taxon>Methylacidiphilales</taxon>
        <taxon>Methylacidiphilaceae</taxon>
        <taxon>Candidatus Methylacidithermus</taxon>
    </lineage>
</organism>
<gene>
    <name evidence="1" type="ORF">MPNT_10322</name>
</gene>
<protein>
    <submittedName>
        <fullName evidence="1">Uncharacterized protein</fullName>
    </submittedName>
</protein>
<accession>A0A8J2BMH5</accession>
<evidence type="ECO:0000313" key="1">
    <source>
        <dbReference type="EMBL" id="CAF0689697.1"/>
    </source>
</evidence>
<dbReference type="EMBL" id="CAJNOB010000001">
    <property type="protein sequence ID" value="CAF0689697.1"/>
    <property type="molecule type" value="Genomic_DNA"/>
</dbReference>
<dbReference type="AlphaFoldDB" id="A0A8J2BMH5"/>
<comment type="caution">
    <text evidence="1">The sequence shown here is derived from an EMBL/GenBank/DDBJ whole genome shotgun (WGS) entry which is preliminary data.</text>
</comment>
<dbReference type="Proteomes" id="UP000663859">
    <property type="component" value="Unassembled WGS sequence"/>
</dbReference>
<reference evidence="1" key="1">
    <citation type="submission" date="2021-02" db="EMBL/GenBank/DDBJ databases">
        <authorList>
            <person name="Cremers G."/>
            <person name="Picone N."/>
        </authorList>
    </citation>
    <scope>NUCLEOTIDE SEQUENCE</scope>
    <source>
        <strain evidence="1">PQ17</strain>
    </source>
</reference>
<proteinExistence type="predicted"/>
<sequence length="76" mass="8673">MIEEREKETFERYRAQEIGESGLIKERVEPVSVMGERKGSSPEDPRLIAWSIKTRVSTTSQLKTIVEGVSRRPSPL</sequence>
<keyword evidence="2" id="KW-1185">Reference proteome</keyword>